<dbReference type="SUPFAM" id="SSF46689">
    <property type="entry name" value="Homeodomain-like"/>
    <property type="match status" value="1"/>
</dbReference>
<evidence type="ECO:0000256" key="3">
    <source>
        <dbReference type="ARBA" id="ARBA00023163"/>
    </source>
</evidence>
<feature type="domain" description="HTH tetR-type" evidence="5">
    <location>
        <begin position="13"/>
        <end position="73"/>
    </location>
</feature>
<dbReference type="GO" id="GO:0003700">
    <property type="term" value="F:DNA-binding transcription factor activity"/>
    <property type="evidence" value="ECO:0007669"/>
    <property type="project" value="TreeGrafter"/>
</dbReference>
<dbReference type="InterPro" id="IPR050109">
    <property type="entry name" value="HTH-type_TetR-like_transc_reg"/>
</dbReference>
<dbReference type="STRING" id="690566.Sphch_0460"/>
<evidence type="ECO:0000256" key="4">
    <source>
        <dbReference type="PROSITE-ProRule" id="PRU00335"/>
    </source>
</evidence>
<dbReference type="Proteomes" id="UP000007150">
    <property type="component" value="Chromosome 1"/>
</dbReference>
<evidence type="ECO:0000256" key="2">
    <source>
        <dbReference type="ARBA" id="ARBA00023125"/>
    </source>
</evidence>
<dbReference type="SUPFAM" id="SSF48498">
    <property type="entry name" value="Tetracyclin repressor-like, C-terminal domain"/>
    <property type="match status" value="1"/>
</dbReference>
<dbReference type="InterPro" id="IPR036271">
    <property type="entry name" value="Tet_transcr_reg_TetR-rel_C_sf"/>
</dbReference>
<dbReference type="PANTHER" id="PTHR30055">
    <property type="entry name" value="HTH-TYPE TRANSCRIPTIONAL REGULATOR RUTR"/>
    <property type="match status" value="1"/>
</dbReference>
<dbReference type="InterPro" id="IPR009057">
    <property type="entry name" value="Homeodomain-like_sf"/>
</dbReference>
<dbReference type="Pfam" id="PF00440">
    <property type="entry name" value="TetR_N"/>
    <property type="match status" value="1"/>
</dbReference>
<evidence type="ECO:0000256" key="1">
    <source>
        <dbReference type="ARBA" id="ARBA00023015"/>
    </source>
</evidence>
<dbReference type="RefSeq" id="WP_013846423.1">
    <property type="nucleotide sequence ID" value="NC_015593.1"/>
</dbReference>
<protein>
    <submittedName>
        <fullName evidence="6">Regulatory protein TetR</fullName>
    </submittedName>
</protein>
<accession>F6EWZ4</accession>
<dbReference type="AlphaFoldDB" id="F6EWZ4"/>
<sequence length="213" mass="23367">MATARSKPSESNRGTRELLIDAAEREIAHKGLEALTMKDLAKEVGIKTPSIYAHFAGRDDILRAIADRYVAALSVQFPDDGGDPLDTILAGVRSLVIYFASHPAHVRLKLRDLETPGGRPELSAAAGGEASSNLNEGPLRDFFARIEGLLHRGHEIGQIRRVSVVEFYRICFGVTLLSLTWPTQGIFTSQQDSAEISRILPFAETAIRSFLVR</sequence>
<keyword evidence="2 4" id="KW-0238">DNA-binding</keyword>
<dbReference type="KEGG" id="sch:Sphch_0460"/>
<dbReference type="EMBL" id="CP002798">
    <property type="protein sequence ID" value="AEG48157.1"/>
    <property type="molecule type" value="Genomic_DNA"/>
</dbReference>
<keyword evidence="7" id="KW-1185">Reference proteome</keyword>
<reference evidence="6 7" key="1">
    <citation type="submission" date="2011-05" db="EMBL/GenBank/DDBJ databases">
        <title>Complete sequence of chromosome 1 of Sphingobium chlorophenolicum L-1.</title>
        <authorList>
            <consortium name="US DOE Joint Genome Institute"/>
            <person name="Lucas S."/>
            <person name="Han J."/>
            <person name="Lapidus A."/>
            <person name="Cheng J.-F."/>
            <person name="Goodwin L."/>
            <person name="Pitluck S."/>
            <person name="Peters L."/>
            <person name="Daligault H."/>
            <person name="Han C."/>
            <person name="Tapia R."/>
            <person name="Land M."/>
            <person name="Hauser L."/>
            <person name="Kyrpides N."/>
            <person name="Ivanova N."/>
            <person name="Pagani I."/>
            <person name="Turner P."/>
            <person name="Copley S."/>
            <person name="Woyke T."/>
        </authorList>
    </citation>
    <scope>NUCLEOTIDE SEQUENCE [LARGE SCALE GENOMIC DNA]</scope>
    <source>
        <strain evidence="6 7">L-1</strain>
    </source>
</reference>
<dbReference type="PROSITE" id="PS50977">
    <property type="entry name" value="HTH_TETR_2"/>
    <property type="match status" value="1"/>
</dbReference>
<gene>
    <name evidence="6" type="ORF">Sphch_0460</name>
</gene>
<keyword evidence="1" id="KW-0805">Transcription regulation</keyword>
<organism evidence="6 7">
    <name type="scientific">Sphingobium chlorophenolicum L-1</name>
    <dbReference type="NCBI Taxonomy" id="690566"/>
    <lineage>
        <taxon>Bacteria</taxon>
        <taxon>Pseudomonadati</taxon>
        <taxon>Pseudomonadota</taxon>
        <taxon>Alphaproteobacteria</taxon>
        <taxon>Sphingomonadales</taxon>
        <taxon>Sphingomonadaceae</taxon>
        <taxon>Sphingobium</taxon>
    </lineage>
</organism>
<keyword evidence="3" id="KW-0804">Transcription</keyword>
<dbReference type="PANTHER" id="PTHR30055:SF234">
    <property type="entry name" value="HTH-TYPE TRANSCRIPTIONAL REGULATOR BETI"/>
    <property type="match status" value="1"/>
</dbReference>
<dbReference type="GO" id="GO:0000976">
    <property type="term" value="F:transcription cis-regulatory region binding"/>
    <property type="evidence" value="ECO:0007669"/>
    <property type="project" value="TreeGrafter"/>
</dbReference>
<evidence type="ECO:0000313" key="6">
    <source>
        <dbReference type="EMBL" id="AEG48157.1"/>
    </source>
</evidence>
<evidence type="ECO:0000313" key="7">
    <source>
        <dbReference type="Proteomes" id="UP000007150"/>
    </source>
</evidence>
<dbReference type="PRINTS" id="PR00455">
    <property type="entry name" value="HTHTETR"/>
</dbReference>
<dbReference type="Gene3D" id="1.10.357.10">
    <property type="entry name" value="Tetracycline Repressor, domain 2"/>
    <property type="match status" value="1"/>
</dbReference>
<dbReference type="InterPro" id="IPR001647">
    <property type="entry name" value="HTH_TetR"/>
</dbReference>
<proteinExistence type="predicted"/>
<dbReference type="HOGENOM" id="CLU_1308637_0_0_5"/>
<evidence type="ECO:0000259" key="5">
    <source>
        <dbReference type="PROSITE" id="PS50977"/>
    </source>
</evidence>
<feature type="DNA-binding region" description="H-T-H motif" evidence="4">
    <location>
        <begin position="36"/>
        <end position="55"/>
    </location>
</feature>
<name>F6EWZ4_SPHCR</name>
<dbReference type="Gene3D" id="1.10.10.60">
    <property type="entry name" value="Homeodomain-like"/>
    <property type="match status" value="1"/>
</dbReference>